<evidence type="ECO:0000313" key="7">
    <source>
        <dbReference type="Proteomes" id="UP001396334"/>
    </source>
</evidence>
<dbReference type="SUPFAM" id="SSF52058">
    <property type="entry name" value="L domain-like"/>
    <property type="match status" value="1"/>
</dbReference>
<evidence type="ECO:0000256" key="3">
    <source>
        <dbReference type="ARBA" id="ARBA00022741"/>
    </source>
</evidence>
<dbReference type="InterPro" id="IPR001611">
    <property type="entry name" value="Leu-rich_rpt"/>
</dbReference>
<reference evidence="6 7" key="1">
    <citation type="journal article" date="2024" name="G3 (Bethesda)">
        <title>Genome assembly of Hibiscus sabdariffa L. provides insights into metabolisms of medicinal natural products.</title>
        <authorList>
            <person name="Kim T."/>
        </authorList>
    </citation>
    <scope>NUCLEOTIDE SEQUENCE [LARGE SCALE GENOMIC DNA]</scope>
    <source>
        <strain evidence="6">TK-2024</strain>
        <tissue evidence="6">Old leaves</tissue>
    </source>
</reference>
<comment type="caution">
    <text evidence="6">The sequence shown here is derived from an EMBL/GenBank/DDBJ whole genome shotgun (WGS) entry which is preliminary data.</text>
</comment>
<accession>A0ABR1ZCW8</accession>
<name>A0ABR1ZCW8_9ROSI</name>
<keyword evidence="2" id="KW-0677">Repeat</keyword>
<dbReference type="PANTHER" id="PTHR48056">
    <property type="entry name" value="LRR RECEPTOR-LIKE SERINE/THREONINE-PROTEIN KINASE-RELATED"/>
    <property type="match status" value="1"/>
</dbReference>
<dbReference type="Proteomes" id="UP001396334">
    <property type="component" value="Unassembled WGS sequence"/>
</dbReference>
<dbReference type="InterPro" id="IPR032675">
    <property type="entry name" value="LRR_dom_sf"/>
</dbReference>
<dbReference type="InterPro" id="IPR050647">
    <property type="entry name" value="Plant_LRR-RLKs"/>
</dbReference>
<keyword evidence="3" id="KW-0547">Nucleotide-binding</keyword>
<dbReference type="Pfam" id="PF00560">
    <property type="entry name" value="LRR_1"/>
    <property type="match status" value="2"/>
</dbReference>
<keyword evidence="1" id="KW-0433">Leucine-rich repeat</keyword>
<gene>
    <name evidence="6" type="ORF">V6N11_061763</name>
</gene>
<proteinExistence type="predicted"/>
<evidence type="ECO:0000313" key="6">
    <source>
        <dbReference type="EMBL" id="KAK8477875.1"/>
    </source>
</evidence>
<dbReference type="Gene3D" id="3.80.10.10">
    <property type="entry name" value="Ribonuclease Inhibitor"/>
    <property type="match status" value="2"/>
</dbReference>
<evidence type="ECO:0000256" key="4">
    <source>
        <dbReference type="ARBA" id="ARBA00022840"/>
    </source>
</evidence>
<dbReference type="EMBL" id="JBBPBN010001623">
    <property type="protein sequence ID" value="KAK8477875.1"/>
    <property type="molecule type" value="Genomic_DNA"/>
</dbReference>
<protein>
    <submittedName>
        <fullName evidence="6">Uncharacterized protein</fullName>
    </submittedName>
</protein>
<evidence type="ECO:0000256" key="5">
    <source>
        <dbReference type="ARBA" id="ARBA00023180"/>
    </source>
</evidence>
<evidence type="ECO:0000256" key="1">
    <source>
        <dbReference type="ARBA" id="ARBA00022614"/>
    </source>
</evidence>
<keyword evidence="7" id="KW-1185">Reference proteome</keyword>
<keyword evidence="5" id="KW-0325">Glycoprotein</keyword>
<organism evidence="6 7">
    <name type="scientific">Hibiscus sabdariffa</name>
    <name type="common">roselle</name>
    <dbReference type="NCBI Taxonomy" id="183260"/>
    <lineage>
        <taxon>Eukaryota</taxon>
        <taxon>Viridiplantae</taxon>
        <taxon>Streptophyta</taxon>
        <taxon>Embryophyta</taxon>
        <taxon>Tracheophyta</taxon>
        <taxon>Spermatophyta</taxon>
        <taxon>Magnoliopsida</taxon>
        <taxon>eudicotyledons</taxon>
        <taxon>Gunneridae</taxon>
        <taxon>Pentapetalae</taxon>
        <taxon>rosids</taxon>
        <taxon>malvids</taxon>
        <taxon>Malvales</taxon>
        <taxon>Malvaceae</taxon>
        <taxon>Malvoideae</taxon>
        <taxon>Hibiscus</taxon>
    </lineage>
</organism>
<dbReference type="PANTHER" id="PTHR48056:SF81">
    <property type="entry name" value="RECEPTOR PROTEIN-TYROSINE KINASE CEPR1"/>
    <property type="match status" value="1"/>
</dbReference>
<sequence>MFQQTIFSGELPPFLCYKKKLNRIVIFKNRFSGNISETYGDCESLNYVRMGGNALSALQQLTSLSGNNFSGQIPEGICKLENLTQINLSKIRFSGALSYCITDLKLETLDLQDNELTVQIPDSVSS</sequence>
<evidence type="ECO:0000256" key="2">
    <source>
        <dbReference type="ARBA" id="ARBA00022737"/>
    </source>
</evidence>
<keyword evidence="4" id="KW-0067">ATP-binding</keyword>